<reference evidence="1 2" key="1">
    <citation type="journal article" date="2018" name="Front. Microbiol.">
        <title>Comparative Genomics of the Herbivore Gut Symbiont Lactobacillus reuteri Reveals Genetic Diversity and Lifestyle Adaptation.</title>
        <authorList>
            <person name="Zhao J."/>
        </authorList>
    </citation>
    <scope>NUCLEOTIDE SEQUENCE [LARGE SCALE GENOMIC DNA]</scope>
    <source>
        <strain evidence="1 2">LR12</strain>
    </source>
</reference>
<dbReference type="AlphaFoldDB" id="A0A317GJN9"/>
<protein>
    <recommendedName>
        <fullName evidence="3">Phage gp6-like head-tail connector protein</fullName>
    </recommendedName>
</protein>
<organism evidence="1 2">
    <name type="scientific">Limosilactobacillus reuteri</name>
    <name type="common">Lactobacillus reuteri</name>
    <dbReference type="NCBI Taxonomy" id="1598"/>
    <lineage>
        <taxon>Bacteria</taxon>
        <taxon>Bacillati</taxon>
        <taxon>Bacillota</taxon>
        <taxon>Bacilli</taxon>
        <taxon>Lactobacillales</taxon>
        <taxon>Lactobacillaceae</taxon>
        <taxon>Limosilactobacillus</taxon>
    </lineage>
</organism>
<evidence type="ECO:0000313" key="1">
    <source>
        <dbReference type="EMBL" id="PWT47928.1"/>
    </source>
</evidence>
<sequence length="141" mass="15897">MAYPAHLTLSEYHDLGYTEFNSTSDFDLVEKQAQRAIDGVIDYYYNDHDISQDKNLKRVDAYKAAICEQIDFIVETGITSSYVNGDDFNSISIGRLSLQPTNHASTNGMIHGVCREAYRLLAHYGLLYSGRGSDWYVATHS</sequence>
<accession>A0A317GJN9</accession>
<dbReference type="Proteomes" id="UP000245866">
    <property type="component" value="Unassembled WGS sequence"/>
</dbReference>
<dbReference type="EMBL" id="QGHS01000031">
    <property type="protein sequence ID" value="PWT47928.1"/>
    <property type="molecule type" value="Genomic_DNA"/>
</dbReference>
<name>A0A317GJN9_LIMRT</name>
<gene>
    <name evidence="1" type="ORF">DKZ23_03825</name>
</gene>
<evidence type="ECO:0008006" key="3">
    <source>
        <dbReference type="Google" id="ProtNLM"/>
    </source>
</evidence>
<proteinExistence type="predicted"/>
<comment type="caution">
    <text evidence="1">The sequence shown here is derived from an EMBL/GenBank/DDBJ whole genome shotgun (WGS) entry which is preliminary data.</text>
</comment>
<dbReference type="RefSeq" id="WP_134907179.1">
    <property type="nucleotide sequence ID" value="NZ_JAJAOX010000235.1"/>
</dbReference>
<evidence type="ECO:0000313" key="2">
    <source>
        <dbReference type="Proteomes" id="UP000245866"/>
    </source>
</evidence>